<keyword evidence="12" id="KW-0902">Two-component regulatory system</keyword>
<comment type="subcellular location">
    <subcellularLocation>
        <location evidence="2">Cell membrane</location>
        <topology evidence="2">Multi-pass membrane protein</topology>
    </subcellularLocation>
</comment>
<evidence type="ECO:0000256" key="4">
    <source>
        <dbReference type="ARBA" id="ARBA00022475"/>
    </source>
</evidence>
<gene>
    <name evidence="16" type="ORF">FRIFI_2601</name>
</gene>
<dbReference type="EC" id="2.7.13.3" evidence="3"/>
<dbReference type="SMART" id="SM00387">
    <property type="entry name" value="HATPase_c"/>
    <property type="match status" value="1"/>
</dbReference>
<dbReference type="CDD" id="cd00082">
    <property type="entry name" value="HisKA"/>
    <property type="match status" value="1"/>
</dbReference>
<evidence type="ECO:0000256" key="8">
    <source>
        <dbReference type="ARBA" id="ARBA00022741"/>
    </source>
</evidence>
<evidence type="ECO:0000256" key="6">
    <source>
        <dbReference type="ARBA" id="ARBA00022679"/>
    </source>
</evidence>
<keyword evidence="5" id="KW-0597">Phosphoprotein</keyword>
<reference evidence="16 17" key="1">
    <citation type="submission" date="2014-09" db="EMBL/GenBank/DDBJ databases">
        <authorList>
            <person name="Hornung B.V."/>
        </authorList>
    </citation>
    <scope>NUCLEOTIDE SEQUENCE [LARGE SCALE GENOMIC DNA]</scope>
    <source>
        <strain evidence="16 17">FRIFI</strain>
    </source>
</reference>
<keyword evidence="17" id="KW-1185">Reference proteome</keyword>
<feature type="transmembrane region" description="Helical" evidence="14">
    <location>
        <begin position="174"/>
        <end position="193"/>
    </location>
</feature>
<dbReference type="InterPro" id="IPR005467">
    <property type="entry name" value="His_kinase_dom"/>
</dbReference>
<dbReference type="InterPro" id="IPR004358">
    <property type="entry name" value="Sig_transdc_His_kin-like_C"/>
</dbReference>
<comment type="catalytic activity">
    <reaction evidence="1">
        <text>ATP + protein L-histidine = ADP + protein N-phospho-L-histidine.</text>
        <dbReference type="EC" id="2.7.13.3"/>
    </reaction>
</comment>
<keyword evidence="10" id="KW-0067">ATP-binding</keyword>
<evidence type="ECO:0000259" key="15">
    <source>
        <dbReference type="PROSITE" id="PS50109"/>
    </source>
</evidence>
<evidence type="ECO:0000256" key="3">
    <source>
        <dbReference type="ARBA" id="ARBA00012438"/>
    </source>
</evidence>
<evidence type="ECO:0000256" key="10">
    <source>
        <dbReference type="ARBA" id="ARBA00022840"/>
    </source>
</evidence>
<dbReference type="AlphaFoldDB" id="A0A2P2BUV2"/>
<sequence>MKWKLTLKYLLSTVIVAMIVVQLNIAIAIFISVMINADSSQNGHGIFNNVEAFVRDFNKNIFNDTDDINNVYVNDKGKEILKKDKMWIQILDSDGSVIYKYNAPNNIRNKYTPVQLINTYKYAGVEDNKSTVLVAEKNINNYSYTYLIGFPMNKVSRTSIVTESESLRNIISKVILAIIIVDCIVATVIGYIFSKSLTKPVKSIIGGVEDLAGGNYESYYKEKGIYKPVFNKLNNLADTLKSNERERKKIESMRNEWIANISHDIKTPLASIKGYAELMSSGYDIEVDEVSQYAEIIDSKANYIKELVDDLNLTMKLKDGYSNISREEKNIVSLVRGCIIDILNNPKYNNVYIDFNSKEDNIVLKIDELLMKRAINNLLYNSIIHNNEDVSIKVNIILDEKTHIIIEDNGRGISEEDLKYIFERYYRGTNTGYAHKGSGLGMAISRDIVKAHNGDIKVESNIGSGTKIEIIL</sequence>
<dbReference type="InterPro" id="IPR003661">
    <property type="entry name" value="HisK_dim/P_dom"/>
</dbReference>
<dbReference type="PANTHER" id="PTHR45528:SF1">
    <property type="entry name" value="SENSOR HISTIDINE KINASE CPXA"/>
    <property type="match status" value="1"/>
</dbReference>
<dbReference type="InterPro" id="IPR036097">
    <property type="entry name" value="HisK_dim/P_sf"/>
</dbReference>
<keyword evidence="8" id="KW-0547">Nucleotide-binding</keyword>
<keyword evidence="9 16" id="KW-0418">Kinase</keyword>
<evidence type="ECO:0000256" key="7">
    <source>
        <dbReference type="ARBA" id="ARBA00022692"/>
    </source>
</evidence>
<dbReference type="SMART" id="SM00388">
    <property type="entry name" value="HisKA"/>
    <property type="match status" value="1"/>
</dbReference>
<keyword evidence="6 16" id="KW-0808">Transferase</keyword>
<keyword evidence="11 14" id="KW-1133">Transmembrane helix</keyword>
<evidence type="ECO:0000313" key="16">
    <source>
        <dbReference type="EMBL" id="CEI74122.1"/>
    </source>
</evidence>
<evidence type="ECO:0000256" key="12">
    <source>
        <dbReference type="ARBA" id="ARBA00023012"/>
    </source>
</evidence>
<dbReference type="CDD" id="cd00075">
    <property type="entry name" value="HATPase"/>
    <property type="match status" value="1"/>
</dbReference>
<proteinExistence type="predicted"/>
<evidence type="ECO:0000256" key="5">
    <source>
        <dbReference type="ARBA" id="ARBA00022553"/>
    </source>
</evidence>
<organism evidence="16 17">
    <name type="scientific">Romboutsia hominis</name>
    <dbReference type="NCBI Taxonomy" id="1507512"/>
    <lineage>
        <taxon>Bacteria</taxon>
        <taxon>Bacillati</taxon>
        <taxon>Bacillota</taxon>
        <taxon>Clostridia</taxon>
        <taxon>Peptostreptococcales</taxon>
        <taxon>Peptostreptococcaceae</taxon>
        <taxon>Romboutsia</taxon>
    </lineage>
</organism>
<feature type="domain" description="Histidine kinase" evidence="15">
    <location>
        <begin position="260"/>
        <end position="472"/>
    </location>
</feature>
<dbReference type="SUPFAM" id="SSF47384">
    <property type="entry name" value="Homodimeric domain of signal transducing histidine kinase"/>
    <property type="match status" value="1"/>
</dbReference>
<evidence type="ECO:0000256" key="1">
    <source>
        <dbReference type="ARBA" id="ARBA00000085"/>
    </source>
</evidence>
<dbReference type="PROSITE" id="PS50109">
    <property type="entry name" value="HIS_KIN"/>
    <property type="match status" value="1"/>
</dbReference>
<dbReference type="Pfam" id="PF02518">
    <property type="entry name" value="HATPase_c"/>
    <property type="match status" value="1"/>
</dbReference>
<dbReference type="SUPFAM" id="SSF55874">
    <property type="entry name" value="ATPase domain of HSP90 chaperone/DNA topoisomerase II/histidine kinase"/>
    <property type="match status" value="1"/>
</dbReference>
<evidence type="ECO:0000256" key="11">
    <source>
        <dbReference type="ARBA" id="ARBA00022989"/>
    </source>
</evidence>
<dbReference type="GO" id="GO:0005524">
    <property type="term" value="F:ATP binding"/>
    <property type="evidence" value="ECO:0007669"/>
    <property type="project" value="UniProtKB-KW"/>
</dbReference>
<evidence type="ECO:0000256" key="9">
    <source>
        <dbReference type="ARBA" id="ARBA00022777"/>
    </source>
</evidence>
<dbReference type="KEGG" id="rhom:FRIFI_2601"/>
<dbReference type="PRINTS" id="PR00344">
    <property type="entry name" value="BCTRLSENSOR"/>
</dbReference>
<evidence type="ECO:0000256" key="2">
    <source>
        <dbReference type="ARBA" id="ARBA00004651"/>
    </source>
</evidence>
<keyword evidence="7 14" id="KW-0812">Transmembrane</keyword>
<evidence type="ECO:0000256" key="14">
    <source>
        <dbReference type="SAM" id="Phobius"/>
    </source>
</evidence>
<dbReference type="GO" id="GO:0005886">
    <property type="term" value="C:plasma membrane"/>
    <property type="evidence" value="ECO:0007669"/>
    <property type="project" value="UniProtKB-SubCell"/>
</dbReference>
<keyword evidence="4" id="KW-1003">Cell membrane</keyword>
<dbReference type="Gene3D" id="3.30.565.10">
    <property type="entry name" value="Histidine kinase-like ATPase, C-terminal domain"/>
    <property type="match status" value="1"/>
</dbReference>
<dbReference type="Pfam" id="PF00512">
    <property type="entry name" value="HisKA"/>
    <property type="match status" value="1"/>
</dbReference>
<dbReference type="Gene3D" id="1.10.287.130">
    <property type="match status" value="1"/>
</dbReference>
<dbReference type="RefSeq" id="WP_166506065.1">
    <property type="nucleotide sequence ID" value="NZ_LN650648.1"/>
</dbReference>
<protein>
    <recommendedName>
        <fullName evidence="3">histidine kinase</fullName>
        <ecNumber evidence="3">2.7.13.3</ecNumber>
    </recommendedName>
</protein>
<evidence type="ECO:0000256" key="13">
    <source>
        <dbReference type="ARBA" id="ARBA00023136"/>
    </source>
</evidence>
<dbReference type="InterPro" id="IPR050398">
    <property type="entry name" value="HssS/ArlS-like"/>
</dbReference>
<dbReference type="GO" id="GO:0000155">
    <property type="term" value="F:phosphorelay sensor kinase activity"/>
    <property type="evidence" value="ECO:0007669"/>
    <property type="project" value="InterPro"/>
</dbReference>
<dbReference type="Proteomes" id="UP000245695">
    <property type="component" value="Chromosome 1"/>
</dbReference>
<evidence type="ECO:0000313" key="17">
    <source>
        <dbReference type="Proteomes" id="UP000245695"/>
    </source>
</evidence>
<feature type="transmembrane region" description="Helical" evidence="14">
    <location>
        <begin position="12"/>
        <end position="35"/>
    </location>
</feature>
<dbReference type="InterPro" id="IPR036890">
    <property type="entry name" value="HATPase_C_sf"/>
</dbReference>
<dbReference type="EMBL" id="LN650648">
    <property type="protein sequence ID" value="CEI74122.1"/>
    <property type="molecule type" value="Genomic_DNA"/>
</dbReference>
<accession>A0A2P2BUV2</accession>
<dbReference type="InterPro" id="IPR003594">
    <property type="entry name" value="HATPase_dom"/>
</dbReference>
<keyword evidence="13 14" id="KW-0472">Membrane</keyword>
<name>A0A2P2BUV2_9FIRM</name>
<dbReference type="PANTHER" id="PTHR45528">
    <property type="entry name" value="SENSOR HISTIDINE KINASE CPXA"/>
    <property type="match status" value="1"/>
</dbReference>